<dbReference type="AlphaFoldDB" id="E4T2B9"/>
<organism evidence="2 3">
    <name type="scientific">Paludibacter propionicigenes (strain DSM 17365 / JCM 13257 / WB4)</name>
    <dbReference type="NCBI Taxonomy" id="694427"/>
    <lineage>
        <taxon>Bacteria</taxon>
        <taxon>Pseudomonadati</taxon>
        <taxon>Bacteroidota</taxon>
        <taxon>Bacteroidia</taxon>
        <taxon>Bacteroidales</taxon>
        <taxon>Paludibacteraceae</taxon>
        <taxon>Paludibacter</taxon>
    </lineage>
</organism>
<reference key="1">
    <citation type="submission" date="2010-11" db="EMBL/GenBank/DDBJ databases">
        <title>The complete genome of Paludibacter propionicigenes DSM 17365.</title>
        <authorList>
            <consortium name="US DOE Joint Genome Institute (JGI-PGF)"/>
            <person name="Lucas S."/>
            <person name="Copeland A."/>
            <person name="Lapidus A."/>
            <person name="Bruce D."/>
            <person name="Goodwin L."/>
            <person name="Pitluck S."/>
            <person name="Kyrpides N."/>
            <person name="Mavromatis K."/>
            <person name="Ivanova N."/>
            <person name="Munk A.C."/>
            <person name="Brettin T."/>
            <person name="Detter J.C."/>
            <person name="Han C."/>
            <person name="Tapia R."/>
            <person name="Land M."/>
            <person name="Hauser L."/>
            <person name="Markowitz V."/>
            <person name="Cheng J.-F."/>
            <person name="Hugenholtz P."/>
            <person name="Woyke T."/>
            <person name="Wu D."/>
            <person name="Gronow S."/>
            <person name="Wellnitz S."/>
            <person name="Brambilla E."/>
            <person name="Klenk H.-P."/>
            <person name="Eisen J.A."/>
        </authorList>
    </citation>
    <scope>NUCLEOTIDE SEQUENCE</scope>
    <source>
        <strain>WB4</strain>
    </source>
</reference>
<dbReference type="OrthoDB" id="582675at2"/>
<dbReference type="KEGG" id="ppn:Palpr_0707"/>
<sequence>MEIKKFTQFGTFTVIILSVLLIVFVTLLIDHGFSVKPEAYMSASLVLIFIVCLLTFYKLTIIIDNTTISFKLGIGIFGKSYKIDEIESCNSVKNKFIYGWGIHLIPNGWLYNVSGFKAIELNFKNSNKVIRIGTNKPEEIVELMQRLIK</sequence>
<dbReference type="EMBL" id="CP002345">
    <property type="protein sequence ID" value="ADQ78863.1"/>
    <property type="molecule type" value="Genomic_DNA"/>
</dbReference>
<proteinExistence type="predicted"/>
<feature type="transmembrane region" description="Helical" evidence="1">
    <location>
        <begin position="39"/>
        <end position="57"/>
    </location>
</feature>
<dbReference type="RefSeq" id="WP_013444232.1">
    <property type="nucleotide sequence ID" value="NC_014734.1"/>
</dbReference>
<dbReference type="Proteomes" id="UP000008718">
    <property type="component" value="Chromosome"/>
</dbReference>
<keyword evidence="1" id="KW-0472">Membrane</keyword>
<reference evidence="2 3" key="2">
    <citation type="journal article" date="2011" name="Stand. Genomic Sci.">
        <title>Complete genome sequence of Paludibacter propionicigenes type strain (WB4).</title>
        <authorList>
            <person name="Gronow S."/>
            <person name="Munk C."/>
            <person name="Lapidus A."/>
            <person name="Nolan M."/>
            <person name="Lucas S."/>
            <person name="Hammon N."/>
            <person name="Deshpande S."/>
            <person name="Cheng J.F."/>
            <person name="Tapia R."/>
            <person name="Han C."/>
            <person name="Goodwin L."/>
            <person name="Pitluck S."/>
            <person name="Liolios K."/>
            <person name="Ivanova N."/>
            <person name="Mavromatis K."/>
            <person name="Mikhailova N."/>
            <person name="Pati A."/>
            <person name="Chen A."/>
            <person name="Palaniappan K."/>
            <person name="Land M."/>
            <person name="Hauser L."/>
            <person name="Chang Y.J."/>
            <person name="Jeffries C.D."/>
            <person name="Brambilla E."/>
            <person name="Rohde M."/>
            <person name="Goker M."/>
            <person name="Detter J.C."/>
            <person name="Woyke T."/>
            <person name="Bristow J."/>
            <person name="Eisen J.A."/>
            <person name="Markowitz V."/>
            <person name="Hugenholtz P."/>
            <person name="Kyrpides N.C."/>
            <person name="Klenk H.P."/>
        </authorList>
    </citation>
    <scope>NUCLEOTIDE SEQUENCE [LARGE SCALE GENOMIC DNA]</scope>
    <source>
        <strain evidence="3">DSM 17365 / JCM 13257 / WB4</strain>
    </source>
</reference>
<keyword evidence="1" id="KW-1133">Transmembrane helix</keyword>
<protein>
    <recommendedName>
        <fullName evidence="4">Bacterial Pleckstrin homology domain-containing protein</fullName>
    </recommendedName>
</protein>
<accession>E4T2B9</accession>
<evidence type="ECO:0008006" key="4">
    <source>
        <dbReference type="Google" id="ProtNLM"/>
    </source>
</evidence>
<evidence type="ECO:0000313" key="3">
    <source>
        <dbReference type="Proteomes" id="UP000008718"/>
    </source>
</evidence>
<feature type="transmembrane region" description="Helical" evidence="1">
    <location>
        <begin position="12"/>
        <end position="33"/>
    </location>
</feature>
<evidence type="ECO:0000256" key="1">
    <source>
        <dbReference type="SAM" id="Phobius"/>
    </source>
</evidence>
<dbReference type="HOGENOM" id="CLU_141518_0_0_10"/>
<keyword evidence="1" id="KW-0812">Transmembrane</keyword>
<gene>
    <name evidence="2" type="ordered locus">Palpr_0707</name>
</gene>
<keyword evidence="3" id="KW-1185">Reference proteome</keyword>
<name>E4T2B9_PALPW</name>
<dbReference type="STRING" id="694427.Palpr_0707"/>
<evidence type="ECO:0000313" key="2">
    <source>
        <dbReference type="EMBL" id="ADQ78863.1"/>
    </source>
</evidence>